<keyword evidence="2" id="KW-1185">Reference proteome</keyword>
<dbReference type="AlphaFoldDB" id="A0A8A4TS03"/>
<evidence type="ECO:0000313" key="2">
    <source>
        <dbReference type="Proteomes" id="UP000663929"/>
    </source>
</evidence>
<dbReference type="RefSeq" id="WP_237378961.1">
    <property type="nucleotide sequence ID" value="NZ_CP071793.1"/>
</dbReference>
<dbReference type="Proteomes" id="UP000663929">
    <property type="component" value="Chromosome"/>
</dbReference>
<protein>
    <submittedName>
        <fullName evidence="1">Uncharacterized protein</fullName>
    </submittedName>
</protein>
<reference evidence="1" key="1">
    <citation type="submission" date="2021-03" db="EMBL/GenBank/DDBJ databases">
        <title>Acanthopleuribacteraceae sp. M133.</title>
        <authorList>
            <person name="Wang G."/>
        </authorList>
    </citation>
    <scope>NUCLEOTIDE SEQUENCE</scope>
    <source>
        <strain evidence="1">M133</strain>
    </source>
</reference>
<dbReference type="KEGG" id="scor:J3U87_27385"/>
<proteinExistence type="predicted"/>
<gene>
    <name evidence="1" type="ORF">J3U87_27385</name>
</gene>
<dbReference type="EMBL" id="CP071793">
    <property type="protein sequence ID" value="QTD49325.1"/>
    <property type="molecule type" value="Genomic_DNA"/>
</dbReference>
<evidence type="ECO:0000313" key="1">
    <source>
        <dbReference type="EMBL" id="QTD49325.1"/>
    </source>
</evidence>
<organism evidence="1 2">
    <name type="scientific">Sulfidibacter corallicola</name>
    <dbReference type="NCBI Taxonomy" id="2818388"/>
    <lineage>
        <taxon>Bacteria</taxon>
        <taxon>Pseudomonadati</taxon>
        <taxon>Acidobacteriota</taxon>
        <taxon>Holophagae</taxon>
        <taxon>Acanthopleuribacterales</taxon>
        <taxon>Acanthopleuribacteraceae</taxon>
        <taxon>Sulfidibacter</taxon>
    </lineage>
</organism>
<sequence length="195" mass="21024">MKASGDLGDQLGIGWPGRVAPNGSTIEGDLGEVIEVPRSNGRDDPVQNQIQRGLADKIDVMCDGRSRWTGTPLLREIARNGAGFGKETSGRNRFDAIEKITADQAEQDVLSRHAAPSDAQLQFARCHGLEGIGIVEAGKMRGSSASATVIEARLFQDQCMAVEVSFEPFEDLRKSIEKIEEFVNRVGEVGIGKGD</sequence>
<accession>A0A8A4TS03</accession>
<name>A0A8A4TS03_SULCO</name>